<name>A0A8T1RNU0_CARIL</name>
<sequence>MDSQLQHRTSLCLRENFIEHRTLSTPVEVIEIEPSGRKTQRGNNFSNEEDLLLVEGWLETSLDAVQGKDQKHTMLWKIIHKYFEENKKFDFLRNYASLMNRWSTIQQVTNKFYSYLTQVEGMHPSRFNEQDKTKVMFLELEKKSFNFDHCWRVLRFHPKWVEHMDMAKPNKKPSSHDSTPNSINLDEDEDFHIASSNLEQPIGRKVEKEKRKRKEMTNYDSIVVLNEMAEIRKSKLMLMQEARDHDNKMLCLRQEEVSLRQDELRIQKEKVLFQQVKARLEEKKQDERIMTLNTSVMPPMLQQYYL</sequence>
<comment type="caution">
    <text evidence="2">The sequence shown here is derived from an EMBL/GenBank/DDBJ whole genome shotgun (WGS) entry which is preliminary data.</text>
</comment>
<dbReference type="InterPro" id="IPR029466">
    <property type="entry name" value="NAM-associated_C"/>
</dbReference>
<dbReference type="AlphaFoldDB" id="A0A8T1RNU0"/>
<reference evidence="2" key="1">
    <citation type="submission" date="2020-12" db="EMBL/GenBank/DDBJ databases">
        <title>WGS assembly of Carya illinoinensis cv. Pawnee.</title>
        <authorList>
            <person name="Platts A."/>
            <person name="Shu S."/>
            <person name="Wright S."/>
            <person name="Barry K."/>
            <person name="Edger P."/>
            <person name="Pires J.C."/>
            <person name="Schmutz J."/>
        </authorList>
    </citation>
    <scope>NUCLEOTIDE SEQUENCE</scope>
    <source>
        <tissue evidence="2">Leaf</tissue>
    </source>
</reference>
<keyword evidence="3" id="KW-1185">Reference proteome</keyword>
<feature type="domain" description="No apical meristem-associated C-terminal" evidence="1">
    <location>
        <begin position="143"/>
        <end position="305"/>
    </location>
</feature>
<accession>A0A8T1RNU0</accession>
<organism evidence="2 3">
    <name type="scientific">Carya illinoinensis</name>
    <name type="common">Pecan</name>
    <dbReference type="NCBI Taxonomy" id="32201"/>
    <lineage>
        <taxon>Eukaryota</taxon>
        <taxon>Viridiplantae</taxon>
        <taxon>Streptophyta</taxon>
        <taxon>Embryophyta</taxon>
        <taxon>Tracheophyta</taxon>
        <taxon>Spermatophyta</taxon>
        <taxon>Magnoliopsida</taxon>
        <taxon>eudicotyledons</taxon>
        <taxon>Gunneridae</taxon>
        <taxon>Pentapetalae</taxon>
        <taxon>rosids</taxon>
        <taxon>fabids</taxon>
        <taxon>Fagales</taxon>
        <taxon>Juglandaceae</taxon>
        <taxon>Carya</taxon>
    </lineage>
</organism>
<dbReference type="PANTHER" id="PTHR45125:SF3">
    <property type="entry name" value="NO-APICAL-MERISTEM-ASSOCIATED CARBOXY-TERMINAL DOMAIN PROTEIN"/>
    <property type="match status" value="1"/>
</dbReference>
<protein>
    <recommendedName>
        <fullName evidence="1">No apical meristem-associated C-terminal domain-containing protein</fullName>
    </recommendedName>
</protein>
<evidence type="ECO:0000313" key="3">
    <source>
        <dbReference type="Proteomes" id="UP000811609"/>
    </source>
</evidence>
<evidence type="ECO:0000313" key="2">
    <source>
        <dbReference type="EMBL" id="KAG6667732.1"/>
    </source>
</evidence>
<proteinExistence type="predicted"/>
<dbReference type="Proteomes" id="UP000811609">
    <property type="component" value="Chromosome 1"/>
</dbReference>
<dbReference type="EMBL" id="CM031809">
    <property type="protein sequence ID" value="KAG6667732.1"/>
    <property type="molecule type" value="Genomic_DNA"/>
</dbReference>
<evidence type="ECO:0000259" key="1">
    <source>
        <dbReference type="Pfam" id="PF14303"/>
    </source>
</evidence>
<dbReference type="Pfam" id="PF14303">
    <property type="entry name" value="NAM-associated"/>
    <property type="match status" value="1"/>
</dbReference>
<dbReference type="PANTHER" id="PTHR45125">
    <property type="entry name" value="F21J9.4-RELATED"/>
    <property type="match status" value="1"/>
</dbReference>
<gene>
    <name evidence="2" type="ORF">CIPAW_01G121200</name>
</gene>